<dbReference type="PANTHER" id="PTHR33110">
    <property type="entry name" value="F-BOX/KELCH-REPEAT PROTEIN-RELATED"/>
    <property type="match status" value="1"/>
</dbReference>
<name>A0AAV2FM20_9ROSI</name>
<evidence type="ECO:0000313" key="3">
    <source>
        <dbReference type="Proteomes" id="UP001497516"/>
    </source>
</evidence>
<dbReference type="AlphaFoldDB" id="A0AAV2FM20"/>
<dbReference type="Proteomes" id="UP001497516">
    <property type="component" value="Chromosome 7"/>
</dbReference>
<dbReference type="Pfam" id="PF03478">
    <property type="entry name" value="Beta-prop_KIB1-4"/>
    <property type="match status" value="1"/>
</dbReference>
<dbReference type="InterPro" id="IPR005174">
    <property type="entry name" value="KIB1-4_b-propeller"/>
</dbReference>
<sequence length="535" mass="59239">MGILVACPSAWAELEAGLLAEIAKRIPRLSDYASFATVCSSWRNAALPEERRRRPWAHFPGLLISSRRREKKPGDRFLPVAQIRNYLGNQKSHYGLRRAFLQPAAAAAGEEWDCRGTQEGWVVMVKPYEDGNRAMNVTLRDPLTHVDIALPPLHAGVSTAPVSWRVEKAVLSSYPGADSSGRCYVLMFHDLRVTELITVRLVSLCEVGADESWRDVEFTEMPIDHQDYSIDAAAPPPPTAWGGPPPALDDRDAIYINGNNSSNFYILNRGILHLLDPSAAEARTTVVCRIEGKLPVRQTKWRESFHLNHYFYSAEAGCHVVPHFHLAELGGGDELAVVVRLVGYSPGQGETGVRKFVVYTWRRSEDGQGYYWDEASDLGGGAALFVGTCQASVTLRRPGVNVAAKRDHIYFALFSPANASGVEIGEYNYLRRRRSGGVDAVHLFKFGPSTIEPQDLALLDRLRRPHPLWFLPVPWRSSSSIDGKSTRKRCEDGGEEMDCTCAAATIHSGEAGGDENDEQYAFATATNRFEALLTL</sequence>
<reference evidence="2 3" key="1">
    <citation type="submission" date="2024-04" db="EMBL/GenBank/DDBJ databases">
        <authorList>
            <person name="Fracassetti M."/>
        </authorList>
    </citation>
    <scope>NUCLEOTIDE SEQUENCE [LARGE SCALE GENOMIC DNA]</scope>
</reference>
<evidence type="ECO:0000313" key="2">
    <source>
        <dbReference type="EMBL" id="CAL1399376.1"/>
    </source>
</evidence>
<dbReference type="EMBL" id="OZ034820">
    <property type="protein sequence ID" value="CAL1399376.1"/>
    <property type="molecule type" value="Genomic_DNA"/>
</dbReference>
<organism evidence="2 3">
    <name type="scientific">Linum trigynum</name>
    <dbReference type="NCBI Taxonomy" id="586398"/>
    <lineage>
        <taxon>Eukaryota</taxon>
        <taxon>Viridiplantae</taxon>
        <taxon>Streptophyta</taxon>
        <taxon>Embryophyta</taxon>
        <taxon>Tracheophyta</taxon>
        <taxon>Spermatophyta</taxon>
        <taxon>Magnoliopsida</taxon>
        <taxon>eudicotyledons</taxon>
        <taxon>Gunneridae</taxon>
        <taxon>Pentapetalae</taxon>
        <taxon>rosids</taxon>
        <taxon>fabids</taxon>
        <taxon>Malpighiales</taxon>
        <taxon>Linaceae</taxon>
        <taxon>Linum</taxon>
    </lineage>
</organism>
<keyword evidence="3" id="KW-1185">Reference proteome</keyword>
<accession>A0AAV2FM20</accession>
<evidence type="ECO:0000259" key="1">
    <source>
        <dbReference type="Pfam" id="PF03478"/>
    </source>
</evidence>
<gene>
    <name evidence="2" type="ORF">LTRI10_LOCUS39567</name>
</gene>
<feature type="domain" description="KIB1-4 beta-propeller" evidence="1">
    <location>
        <begin position="112"/>
        <end position="418"/>
    </location>
</feature>
<protein>
    <recommendedName>
        <fullName evidence="1">KIB1-4 beta-propeller domain-containing protein</fullName>
    </recommendedName>
</protein>
<proteinExistence type="predicted"/>